<dbReference type="Pfam" id="PF04060">
    <property type="entry name" value="FeS"/>
    <property type="match status" value="1"/>
</dbReference>
<evidence type="ECO:0000256" key="1">
    <source>
        <dbReference type="ARBA" id="ARBA00022485"/>
    </source>
</evidence>
<evidence type="ECO:0000259" key="6">
    <source>
        <dbReference type="PROSITE" id="PS51656"/>
    </source>
</evidence>
<accession>A0AAU9ED04</accession>
<organism evidence="7 8">
    <name type="scientific">Helicovermis profundi</name>
    <dbReference type="NCBI Taxonomy" id="3065157"/>
    <lineage>
        <taxon>Bacteria</taxon>
        <taxon>Bacillati</taxon>
        <taxon>Bacillota</taxon>
        <taxon>Clostridia</taxon>
        <taxon>Helicovermis</taxon>
    </lineage>
</organism>
<evidence type="ECO:0000256" key="3">
    <source>
        <dbReference type="ARBA" id="ARBA00023004"/>
    </source>
</evidence>
<dbReference type="GO" id="GO:0046872">
    <property type="term" value="F:metal ion binding"/>
    <property type="evidence" value="ECO:0007669"/>
    <property type="project" value="UniProtKB-KW"/>
</dbReference>
<dbReference type="InterPro" id="IPR007202">
    <property type="entry name" value="4Fe-4S_dom"/>
</dbReference>
<dbReference type="PROSITE" id="PS00198">
    <property type="entry name" value="4FE4S_FER_1"/>
    <property type="match status" value="2"/>
</dbReference>
<feature type="domain" description="4Fe-4S ferredoxin-type" evidence="5">
    <location>
        <begin position="35"/>
        <end position="65"/>
    </location>
</feature>
<dbReference type="EMBL" id="AP028654">
    <property type="protein sequence ID" value="BEP28472.1"/>
    <property type="molecule type" value="Genomic_DNA"/>
</dbReference>
<keyword evidence="1" id="KW-0004">4Fe-4S</keyword>
<evidence type="ECO:0000313" key="7">
    <source>
        <dbReference type="EMBL" id="BEP28472.1"/>
    </source>
</evidence>
<reference evidence="7 8" key="1">
    <citation type="submission" date="2023-08" db="EMBL/GenBank/DDBJ databases">
        <title>Helicovermis profunda gen. nov., sp. nov., a novel mesophilic, fermentative bacterium within the Bacillota from a deep-sea hydrothermal vent chimney.</title>
        <authorList>
            <person name="Miyazaki U."/>
            <person name="Mizutani D."/>
            <person name="Hashimoto Y."/>
            <person name="Tame A."/>
            <person name="Sawayama S."/>
            <person name="Miyazaki J."/>
            <person name="Takai K."/>
            <person name="Nakagawa S."/>
        </authorList>
    </citation>
    <scope>NUCLEOTIDE SEQUENCE [LARGE SCALE GENOMIC DNA]</scope>
    <source>
        <strain evidence="7 8">S502</strain>
    </source>
</reference>
<dbReference type="Gene3D" id="3.30.70.20">
    <property type="match status" value="1"/>
</dbReference>
<gene>
    <name evidence="7" type="ORF">HLPR_08030</name>
</gene>
<dbReference type="InterPro" id="IPR009016">
    <property type="entry name" value="Fe_hydrogenase"/>
</dbReference>
<dbReference type="Proteomes" id="UP001321786">
    <property type="component" value="Chromosome"/>
</dbReference>
<evidence type="ECO:0000256" key="4">
    <source>
        <dbReference type="ARBA" id="ARBA00023014"/>
    </source>
</evidence>
<evidence type="ECO:0000256" key="2">
    <source>
        <dbReference type="ARBA" id="ARBA00022723"/>
    </source>
</evidence>
<dbReference type="PANTHER" id="PTHR43560">
    <property type="entry name" value="ION-TRANSLOCATING OXIDOREDUCTASE COMPLEX SUBUNIT B"/>
    <property type="match status" value="1"/>
</dbReference>
<dbReference type="AlphaFoldDB" id="A0AAU9ED04"/>
<dbReference type="Gene3D" id="3.40.950.10">
    <property type="entry name" value="Fe-only Hydrogenase (Larger Subunit), Chain L, domain 3"/>
    <property type="match status" value="1"/>
</dbReference>
<keyword evidence="2" id="KW-0479">Metal-binding</keyword>
<dbReference type="GO" id="GO:0051539">
    <property type="term" value="F:4 iron, 4 sulfur cluster binding"/>
    <property type="evidence" value="ECO:0007669"/>
    <property type="project" value="UniProtKB-KW"/>
</dbReference>
<dbReference type="InterPro" id="IPR017896">
    <property type="entry name" value="4Fe4S_Fe-S-bd"/>
</dbReference>
<feature type="domain" description="4Fe-4S ferredoxin-type" evidence="5">
    <location>
        <begin position="6"/>
        <end position="34"/>
    </location>
</feature>
<name>A0AAU9ED04_9FIRM</name>
<dbReference type="KEGG" id="hprf:HLPR_08030"/>
<dbReference type="InterPro" id="IPR050395">
    <property type="entry name" value="4Fe4S_Ferredoxin_RnfB"/>
</dbReference>
<dbReference type="InterPro" id="IPR004108">
    <property type="entry name" value="Fe_hydrogenase_lsu_C"/>
</dbReference>
<sequence>MKEYWHSVILEEDFCNGCTYCLDRCPTQAIRVKNGKARIIAERCIDCGECLKVCPYHAKGALTDSLSMLSEYKYNIALPAISMYGQYDKKYDINKIFNGFYNLGFDYVFDVAYAADIISKYQLNKIKSKTVNGPIISTFCPAITRLIQIRYPSLIDNICKVESPMEVAARIARKKVKEETKLTDDEIGVFYITQCPAKITSIKNPIGIEKSNISGAISIESVFTKLLRIYDDIEVKSQIRESSGTGIEWAMVGGQSYAMGIDNYLAVDGIEEVIKVLDKIEMGKLKDVDFLEGYACVTGCSGGPLNVENPFIAKSRIRKISNKLLENRSSNANIENYDENILEWNKEIKPIPVLKLDNDFKKAIVKMGKIEEIYRILPGIDCGACGSPTCRALAEDIVLGRSKLSECVVLKRKEKK</sequence>
<protein>
    <submittedName>
        <fullName evidence="7">[Fe-Fe] hydrogenase large subunit C-terminal domain-containing protein</fullName>
    </submittedName>
</protein>
<dbReference type="InterPro" id="IPR017900">
    <property type="entry name" value="4Fe4S_Fe_S_CS"/>
</dbReference>
<evidence type="ECO:0000313" key="8">
    <source>
        <dbReference type="Proteomes" id="UP001321786"/>
    </source>
</evidence>
<dbReference type="SUPFAM" id="SSF53920">
    <property type="entry name" value="Fe-only hydrogenase"/>
    <property type="match status" value="1"/>
</dbReference>
<dbReference type="PROSITE" id="PS51656">
    <property type="entry name" value="4FE4S"/>
    <property type="match status" value="1"/>
</dbReference>
<proteinExistence type="predicted"/>
<keyword evidence="4" id="KW-0411">Iron-sulfur</keyword>
<dbReference type="RefSeq" id="WP_338536789.1">
    <property type="nucleotide sequence ID" value="NZ_AP028654.1"/>
</dbReference>
<dbReference type="SUPFAM" id="SSF54862">
    <property type="entry name" value="4Fe-4S ferredoxins"/>
    <property type="match status" value="1"/>
</dbReference>
<dbReference type="PANTHER" id="PTHR43560:SF1">
    <property type="entry name" value="ION-TRANSLOCATING OXIDOREDUCTASE COMPLEX SUBUNIT B"/>
    <property type="match status" value="1"/>
</dbReference>
<keyword evidence="8" id="KW-1185">Reference proteome</keyword>
<evidence type="ECO:0000259" key="5">
    <source>
        <dbReference type="PROSITE" id="PS51379"/>
    </source>
</evidence>
<dbReference type="Gene3D" id="1.10.15.40">
    <property type="entry name" value="Electron transport complex subunit B, putative Fe-S cluster"/>
    <property type="match status" value="1"/>
</dbReference>
<dbReference type="Pfam" id="PF02906">
    <property type="entry name" value="Fe_hyd_lg_C"/>
    <property type="match status" value="2"/>
</dbReference>
<feature type="domain" description="4Fe-4S" evidence="6">
    <location>
        <begin position="365"/>
        <end position="416"/>
    </location>
</feature>
<dbReference type="Pfam" id="PF13237">
    <property type="entry name" value="Fer4_10"/>
    <property type="match status" value="1"/>
</dbReference>
<keyword evidence="3" id="KW-0408">Iron</keyword>
<dbReference type="PROSITE" id="PS51379">
    <property type="entry name" value="4FE4S_FER_2"/>
    <property type="match status" value="2"/>
</dbReference>